<dbReference type="PROSITE" id="PS50053">
    <property type="entry name" value="UBIQUITIN_2"/>
    <property type="match status" value="2"/>
</dbReference>
<dbReference type="CDD" id="cd17039">
    <property type="entry name" value="Ubl_ubiquitin_like"/>
    <property type="match status" value="1"/>
</dbReference>
<dbReference type="InterPro" id="IPR029071">
    <property type="entry name" value="Ubiquitin-like_domsf"/>
</dbReference>
<dbReference type="Proteomes" id="UP000218231">
    <property type="component" value="Unassembled WGS sequence"/>
</dbReference>
<feature type="domain" description="Ubiquitin-like" evidence="1">
    <location>
        <begin position="91"/>
        <end position="166"/>
    </location>
</feature>
<protein>
    <recommendedName>
        <fullName evidence="1">Ubiquitin-like domain-containing protein</fullName>
    </recommendedName>
</protein>
<dbReference type="AlphaFoldDB" id="A0A2A2JFD3"/>
<organism evidence="2 3">
    <name type="scientific">Diploscapter pachys</name>
    <dbReference type="NCBI Taxonomy" id="2018661"/>
    <lineage>
        <taxon>Eukaryota</taxon>
        <taxon>Metazoa</taxon>
        <taxon>Ecdysozoa</taxon>
        <taxon>Nematoda</taxon>
        <taxon>Chromadorea</taxon>
        <taxon>Rhabditida</taxon>
        <taxon>Rhabditina</taxon>
        <taxon>Rhabditomorpha</taxon>
        <taxon>Rhabditoidea</taxon>
        <taxon>Rhabditidae</taxon>
        <taxon>Diploscapter</taxon>
    </lineage>
</organism>
<name>A0A2A2JFD3_9BILA</name>
<evidence type="ECO:0000259" key="1">
    <source>
        <dbReference type="PROSITE" id="PS50053"/>
    </source>
</evidence>
<dbReference type="STRING" id="2018661.A0A2A2JFD3"/>
<gene>
    <name evidence="2" type="ORF">WR25_21472</name>
</gene>
<accession>A0A2A2JFD3</accession>
<dbReference type="SUPFAM" id="SSF54236">
    <property type="entry name" value="Ubiquitin-like"/>
    <property type="match status" value="3"/>
</dbReference>
<dbReference type="InterPro" id="IPR000626">
    <property type="entry name" value="Ubiquitin-like_dom"/>
</dbReference>
<evidence type="ECO:0000313" key="3">
    <source>
        <dbReference type="Proteomes" id="UP000218231"/>
    </source>
</evidence>
<feature type="domain" description="Ubiquitin-like" evidence="1">
    <location>
        <begin position="167"/>
        <end position="214"/>
    </location>
</feature>
<comment type="caution">
    <text evidence="2">The sequence shown here is derived from an EMBL/GenBank/DDBJ whole genome shotgun (WGS) entry which is preliminary data.</text>
</comment>
<proteinExistence type="predicted"/>
<sequence>MRVRVKLELEVELEEDDRIRDVKWRIDKMIGIPVENLIIDKLLSIPPFGDNPPSYRDHRIYDHMRLGDLAVREWSNRNLVLDIKHHIPKELTISVVTPAHVTLRVRALDSWTISRLKSAISDIAGTQHSQRLIAFNGKPLLLYHRLMEAGVSENSTLELIEPDVGPMTITFKTFVGIEPIRLDVRAESTIEEIKRMLYETRMLPFSALKLIYFGYGSMIFLD</sequence>
<dbReference type="EMBL" id="LIAE01010479">
    <property type="protein sequence ID" value="PAV60222.1"/>
    <property type="molecule type" value="Genomic_DNA"/>
</dbReference>
<keyword evidence="3" id="KW-1185">Reference proteome</keyword>
<evidence type="ECO:0000313" key="2">
    <source>
        <dbReference type="EMBL" id="PAV60222.1"/>
    </source>
</evidence>
<dbReference type="Gene3D" id="3.10.20.90">
    <property type="entry name" value="Phosphatidylinositol 3-kinase Catalytic Subunit, Chain A, domain 1"/>
    <property type="match status" value="1"/>
</dbReference>
<reference evidence="2 3" key="1">
    <citation type="journal article" date="2017" name="Curr. Biol.">
        <title>Genome architecture and evolution of a unichromosomal asexual nematode.</title>
        <authorList>
            <person name="Fradin H."/>
            <person name="Zegar C."/>
            <person name="Gutwein M."/>
            <person name="Lucas J."/>
            <person name="Kovtun M."/>
            <person name="Corcoran D."/>
            <person name="Baugh L.R."/>
            <person name="Kiontke K."/>
            <person name="Gunsalus K."/>
            <person name="Fitch D.H."/>
            <person name="Piano F."/>
        </authorList>
    </citation>
    <scope>NUCLEOTIDE SEQUENCE [LARGE SCALE GENOMIC DNA]</scope>
    <source>
        <strain evidence="2">PF1309</strain>
    </source>
</reference>
<dbReference type="Pfam" id="PF00240">
    <property type="entry name" value="ubiquitin"/>
    <property type="match status" value="1"/>
</dbReference>